<dbReference type="Proteomes" id="UP001374579">
    <property type="component" value="Unassembled WGS sequence"/>
</dbReference>
<name>A0AAN9B5M1_9CAEN</name>
<dbReference type="Gene3D" id="3.20.20.150">
    <property type="entry name" value="Divalent-metal-dependent TIM barrel enzymes"/>
    <property type="match status" value="1"/>
</dbReference>
<keyword evidence="11" id="KW-1185">Reference proteome</keyword>
<proteinExistence type="inferred from homology"/>
<dbReference type="InterPro" id="IPR050417">
    <property type="entry name" value="Sugar_Epim/Isomerase"/>
</dbReference>
<evidence type="ECO:0000256" key="4">
    <source>
        <dbReference type="ARBA" id="ARBA00012570"/>
    </source>
</evidence>
<comment type="caution">
    <text evidence="10">The sequence shown here is derived from an EMBL/GenBank/DDBJ whole genome shotgun (WGS) entry which is preliminary data.</text>
</comment>
<evidence type="ECO:0000256" key="7">
    <source>
        <dbReference type="PIRNR" id="PIRNR006241"/>
    </source>
</evidence>
<comment type="catalytic activity">
    <reaction evidence="1 7">
        <text>3-hydroxypyruvate = 2-hydroxy-3-oxopropanoate</text>
        <dbReference type="Rhea" id="RHEA:11952"/>
        <dbReference type="ChEBI" id="CHEBI:17180"/>
        <dbReference type="ChEBI" id="CHEBI:57978"/>
        <dbReference type="EC" id="5.3.1.22"/>
    </reaction>
</comment>
<dbReference type="EC" id="5.3.1.22" evidence="4 7"/>
<reference evidence="10 11" key="1">
    <citation type="submission" date="2024-02" db="EMBL/GenBank/DDBJ databases">
        <title>Chromosome-scale genome assembly of the rough periwinkle Littorina saxatilis.</title>
        <authorList>
            <person name="De Jode A."/>
            <person name="Faria R."/>
            <person name="Formenti G."/>
            <person name="Sims Y."/>
            <person name="Smith T.P."/>
            <person name="Tracey A."/>
            <person name="Wood J.M.D."/>
            <person name="Zagrodzka Z.B."/>
            <person name="Johannesson K."/>
            <person name="Butlin R.K."/>
            <person name="Leder E.H."/>
        </authorList>
    </citation>
    <scope>NUCLEOTIDE SEQUENCE [LARGE SCALE GENOMIC DNA]</scope>
    <source>
        <strain evidence="10">Snail1</strain>
        <tissue evidence="10">Muscle</tissue>
    </source>
</reference>
<evidence type="ECO:0000256" key="1">
    <source>
        <dbReference type="ARBA" id="ARBA00000476"/>
    </source>
</evidence>
<keyword evidence="6 7" id="KW-0413">Isomerase</keyword>
<feature type="active site" description="Proton donor/acceptor" evidence="8">
    <location>
        <position position="275"/>
    </location>
</feature>
<organism evidence="10 11">
    <name type="scientific">Littorina saxatilis</name>
    <dbReference type="NCBI Taxonomy" id="31220"/>
    <lineage>
        <taxon>Eukaryota</taxon>
        <taxon>Metazoa</taxon>
        <taxon>Spiralia</taxon>
        <taxon>Lophotrochozoa</taxon>
        <taxon>Mollusca</taxon>
        <taxon>Gastropoda</taxon>
        <taxon>Caenogastropoda</taxon>
        <taxon>Littorinimorpha</taxon>
        <taxon>Littorinoidea</taxon>
        <taxon>Littorinidae</taxon>
        <taxon>Littorina</taxon>
    </lineage>
</organism>
<dbReference type="GO" id="GO:0008903">
    <property type="term" value="F:hydroxypyruvate isomerase activity"/>
    <property type="evidence" value="ECO:0007669"/>
    <property type="project" value="UniProtKB-EC"/>
</dbReference>
<comment type="function">
    <text evidence="2 7">Catalyzes the reversible isomerization between hydroxypyruvate and 2-hydroxy-3-oxopropanoate (also termed tartronate semialdehyde).</text>
</comment>
<evidence type="ECO:0000256" key="6">
    <source>
        <dbReference type="ARBA" id="ARBA00023235"/>
    </source>
</evidence>
<dbReference type="InterPro" id="IPR036237">
    <property type="entry name" value="Xyl_isomerase-like_sf"/>
</dbReference>
<evidence type="ECO:0000256" key="3">
    <source>
        <dbReference type="ARBA" id="ARBA00005962"/>
    </source>
</evidence>
<evidence type="ECO:0000313" key="11">
    <source>
        <dbReference type="Proteomes" id="UP001374579"/>
    </source>
</evidence>
<dbReference type="InterPro" id="IPR013022">
    <property type="entry name" value="Xyl_isomerase-like_TIM-brl"/>
</dbReference>
<dbReference type="EMBL" id="JBAMIC010000011">
    <property type="protein sequence ID" value="KAK7099716.1"/>
    <property type="molecule type" value="Genomic_DNA"/>
</dbReference>
<dbReference type="PANTHER" id="PTHR43489:SF6">
    <property type="entry name" value="HYDROXYPYRUVATE ISOMERASE-RELATED"/>
    <property type="match status" value="1"/>
</dbReference>
<evidence type="ECO:0000256" key="8">
    <source>
        <dbReference type="PIRSR" id="PIRSR006241-50"/>
    </source>
</evidence>
<evidence type="ECO:0000256" key="5">
    <source>
        <dbReference type="ARBA" id="ARBA00017985"/>
    </source>
</evidence>
<dbReference type="AlphaFoldDB" id="A0AAN9B5M1"/>
<dbReference type="GO" id="GO:0046487">
    <property type="term" value="P:glyoxylate metabolic process"/>
    <property type="evidence" value="ECO:0007669"/>
    <property type="project" value="TreeGrafter"/>
</dbReference>
<dbReference type="Pfam" id="PF01261">
    <property type="entry name" value="AP_endonuc_2"/>
    <property type="match status" value="1"/>
</dbReference>
<dbReference type="SUPFAM" id="SSF51658">
    <property type="entry name" value="Xylose isomerase-like"/>
    <property type="match status" value="1"/>
</dbReference>
<sequence length="294" mass="33093">MSHMTANLVPRLCVRVVSASVANISTATMPLKFAANLSMMFQEIATVAERYKAAKDAGFQYVEVAFPYHESMESLSSAKKAAGLEQILINSYPGDISKGDLGIAIFPDRVDEFREKLEMSIQYAKALDCKRMHVMAGKKPADIDEAMLKKFEETFISNMTYAADRLQKEGILALAESVNERVSVPNYFLGHPHKALQYVKKINHPNLKVQFDVFHVQIMDGSITQNLKEQFPYIGHVQISQVPDRGEPDENGEICFPYFFNLLQEMGYNGFVGCEYVPRGSTIQGLKWMKSIQN</sequence>
<feature type="active site" description="Proton donor/acceptor" evidence="8">
    <location>
        <position position="176"/>
    </location>
</feature>
<dbReference type="FunFam" id="3.20.20.150:FF:000007">
    <property type="entry name" value="Hydroxypyruvate isomerase"/>
    <property type="match status" value="1"/>
</dbReference>
<protein>
    <recommendedName>
        <fullName evidence="5 7">Putative hydroxypyruvate isomerase</fullName>
        <ecNumber evidence="4 7">5.3.1.22</ecNumber>
    </recommendedName>
</protein>
<dbReference type="PIRSF" id="PIRSF006241">
    <property type="entry name" value="HyI"/>
    <property type="match status" value="1"/>
</dbReference>
<evidence type="ECO:0000259" key="9">
    <source>
        <dbReference type="Pfam" id="PF01261"/>
    </source>
</evidence>
<feature type="domain" description="Xylose isomerase-like TIM barrel" evidence="9">
    <location>
        <begin position="52"/>
        <end position="291"/>
    </location>
</feature>
<accession>A0AAN9B5M1</accession>
<dbReference type="PANTHER" id="PTHR43489">
    <property type="entry name" value="ISOMERASE"/>
    <property type="match status" value="1"/>
</dbReference>
<dbReference type="InterPro" id="IPR026040">
    <property type="entry name" value="HyI-like"/>
</dbReference>
<gene>
    <name evidence="10" type="ORF">V1264_022781</name>
</gene>
<evidence type="ECO:0000256" key="2">
    <source>
        <dbReference type="ARBA" id="ARBA00002968"/>
    </source>
</evidence>
<evidence type="ECO:0000313" key="10">
    <source>
        <dbReference type="EMBL" id="KAK7099716.1"/>
    </source>
</evidence>
<comment type="similarity">
    <text evidence="3 7">Belongs to the hyi family.</text>
</comment>